<evidence type="ECO:0000256" key="1">
    <source>
        <dbReference type="SAM" id="Coils"/>
    </source>
</evidence>
<evidence type="ECO:0000313" key="3">
    <source>
        <dbReference type="Proteomes" id="UP001596505"/>
    </source>
</evidence>
<proteinExistence type="predicted"/>
<sequence length="108" mass="12568">MPIYNKLVRDKIPKIIQENGETCKIIKLDPSTYFQKLKVKLKEELNEYLQAENDEDSVKELADILEIIYSLSVIHGKGFEEIEAARQKKLIERGGFKEKIFLIEISKV</sequence>
<dbReference type="SUPFAM" id="SSF101386">
    <property type="entry name" value="all-alpha NTP pyrophosphatases"/>
    <property type="match status" value="1"/>
</dbReference>
<comment type="caution">
    <text evidence="2">The sequence shown here is derived from an EMBL/GenBank/DDBJ whole genome shotgun (WGS) entry which is preliminary data.</text>
</comment>
<dbReference type="EMBL" id="JBHTCO010000005">
    <property type="protein sequence ID" value="MFC7392898.1"/>
    <property type="molecule type" value="Genomic_DNA"/>
</dbReference>
<name>A0ABW2PU13_9BACL</name>
<keyword evidence="3" id="KW-1185">Reference proteome</keyword>
<evidence type="ECO:0000313" key="2">
    <source>
        <dbReference type="EMBL" id="MFC7392898.1"/>
    </source>
</evidence>
<accession>A0ABW2PU13</accession>
<dbReference type="Proteomes" id="UP001596505">
    <property type="component" value="Unassembled WGS sequence"/>
</dbReference>
<organism evidence="2 3">
    <name type="scientific">Scopulibacillus cellulosilyticus</name>
    <dbReference type="NCBI Taxonomy" id="2665665"/>
    <lineage>
        <taxon>Bacteria</taxon>
        <taxon>Bacillati</taxon>
        <taxon>Bacillota</taxon>
        <taxon>Bacilli</taxon>
        <taxon>Bacillales</taxon>
        <taxon>Sporolactobacillaceae</taxon>
        <taxon>Scopulibacillus</taxon>
    </lineage>
</organism>
<dbReference type="RefSeq" id="WP_380965305.1">
    <property type="nucleotide sequence ID" value="NZ_JBHTCO010000005.1"/>
</dbReference>
<protein>
    <submittedName>
        <fullName evidence="2">Phosphoribosyl-ATP pyrophosphohydrolase</fullName>
    </submittedName>
</protein>
<gene>
    <name evidence="2" type="ORF">ACFQRG_07835</name>
</gene>
<keyword evidence="1" id="KW-0175">Coiled coil</keyword>
<feature type="coiled-coil region" evidence="1">
    <location>
        <begin position="34"/>
        <end position="61"/>
    </location>
</feature>
<reference evidence="3" key="1">
    <citation type="journal article" date="2019" name="Int. J. Syst. Evol. Microbiol.">
        <title>The Global Catalogue of Microorganisms (GCM) 10K type strain sequencing project: providing services to taxonomists for standard genome sequencing and annotation.</title>
        <authorList>
            <consortium name="The Broad Institute Genomics Platform"/>
            <consortium name="The Broad Institute Genome Sequencing Center for Infectious Disease"/>
            <person name="Wu L."/>
            <person name="Ma J."/>
        </authorList>
    </citation>
    <scope>NUCLEOTIDE SEQUENCE [LARGE SCALE GENOMIC DNA]</scope>
    <source>
        <strain evidence="3">CGMCC 1.16305</strain>
    </source>
</reference>
<dbReference type="InterPro" id="IPR038735">
    <property type="entry name" value="MSMEG_1276-like_NTP-PPase_dom"/>
</dbReference>
<dbReference type="CDD" id="cd11532">
    <property type="entry name" value="NTP-PPase_COG4997"/>
    <property type="match status" value="1"/>
</dbReference>